<organism evidence="2 3">
    <name type="scientific">Butyrivibrio fibrisolvens</name>
    <dbReference type="NCBI Taxonomy" id="831"/>
    <lineage>
        <taxon>Bacteria</taxon>
        <taxon>Bacillati</taxon>
        <taxon>Bacillota</taxon>
        <taxon>Clostridia</taxon>
        <taxon>Lachnospirales</taxon>
        <taxon>Lachnospiraceae</taxon>
        <taxon>Butyrivibrio</taxon>
    </lineage>
</organism>
<dbReference type="AlphaFoldDB" id="A0A1H9NUC7"/>
<dbReference type="EMBL" id="FOGJ01000005">
    <property type="protein sequence ID" value="SER39644.1"/>
    <property type="molecule type" value="Genomic_DNA"/>
</dbReference>
<dbReference type="OrthoDB" id="2111604at2"/>
<dbReference type="Gene3D" id="2.170.120.30">
    <property type="match status" value="2"/>
</dbReference>
<accession>A0A1H9NUC7</accession>
<dbReference type="Gene3D" id="2.170.120.40">
    <property type="entry name" value="YbbR-like domain"/>
    <property type="match status" value="2"/>
</dbReference>
<evidence type="ECO:0000256" key="1">
    <source>
        <dbReference type="SAM" id="Phobius"/>
    </source>
</evidence>
<proteinExistence type="predicted"/>
<keyword evidence="1" id="KW-1133">Transmembrane helix</keyword>
<reference evidence="2 3" key="1">
    <citation type="submission" date="2016-10" db="EMBL/GenBank/DDBJ databases">
        <authorList>
            <person name="de Groot N.N."/>
        </authorList>
    </citation>
    <scope>NUCLEOTIDE SEQUENCE [LARGE SCALE GENOMIC DNA]</scope>
    <source>
        <strain evidence="2 3">AR40</strain>
    </source>
</reference>
<name>A0A1H9NUC7_BUTFI</name>
<evidence type="ECO:0000313" key="3">
    <source>
        <dbReference type="Proteomes" id="UP000182584"/>
    </source>
</evidence>
<gene>
    <name evidence="2" type="ORF">SAMN04487884_10528</name>
</gene>
<protein>
    <submittedName>
        <fullName evidence="2">YbbR domain-containing protein</fullName>
    </submittedName>
</protein>
<dbReference type="Proteomes" id="UP000182584">
    <property type="component" value="Unassembled WGS sequence"/>
</dbReference>
<dbReference type="InterPro" id="IPR053154">
    <property type="entry name" value="c-di-AMP_regulator"/>
</dbReference>
<dbReference type="PANTHER" id="PTHR37804">
    <property type="entry name" value="CDAA REGULATORY PROTEIN CDAR"/>
    <property type="match status" value="1"/>
</dbReference>
<dbReference type="Pfam" id="PF07949">
    <property type="entry name" value="YbbR"/>
    <property type="match status" value="2"/>
</dbReference>
<dbReference type="eggNOG" id="COG4856">
    <property type="taxonomic scope" value="Bacteria"/>
</dbReference>
<evidence type="ECO:0000313" key="2">
    <source>
        <dbReference type="EMBL" id="SER39644.1"/>
    </source>
</evidence>
<keyword evidence="1" id="KW-0812">Transmembrane</keyword>
<sequence length="437" mass="46072">MKFLRGLCSNWGLKIASVLFAAVMWFLVTNINDPVSTERFNNISVTFRNTSVITDAGEVYEVLDNSDVISSVTVRAPRSVIENFSKDNIVAIADFEKMTDDSTVPIEITITKDSGKIDSVIPSSSEVALSIENLATSTLALGATTSGTVSDGYIVSSVSTDQNQVRISGPQSVIDRVDKASVDVDVTGFTSNIGTDVAIKLYDADGNVINDSAISMNITAVRVNVTILAVKTVPINYHTIGEPADGFMLTGDITSTPETVVIAGKSSVLSDVNSITVTDALDVTGLTSDLQTTVNIADYLPSGISLGDSDFNGICTVVVDIIPQSKRTVTIDAGSVTYDNVPENYKIVLGNGSDDASFTVEIEGLDETISNVSAADLNATIDLSQLTAGLSEGESLESGTYTVTVSFTPPDGVEIDGTVRVTITATAPQQKEDKEDN</sequence>
<dbReference type="RefSeq" id="WP_027218585.1">
    <property type="nucleotide sequence ID" value="NZ_FOGJ01000005.1"/>
</dbReference>
<feature type="transmembrane region" description="Helical" evidence="1">
    <location>
        <begin position="12"/>
        <end position="28"/>
    </location>
</feature>
<keyword evidence="1" id="KW-0472">Membrane</keyword>
<dbReference type="PANTHER" id="PTHR37804:SF1">
    <property type="entry name" value="CDAA REGULATORY PROTEIN CDAR"/>
    <property type="match status" value="1"/>
</dbReference>
<dbReference type="InterPro" id="IPR012505">
    <property type="entry name" value="YbbR"/>
</dbReference>